<name>A0AAW1LSG6_POPJA</name>
<reference evidence="1 2" key="1">
    <citation type="journal article" date="2024" name="BMC Genomics">
        <title>De novo assembly and annotation of Popillia japonica's genome with initial clues to its potential as an invasive pest.</title>
        <authorList>
            <person name="Cucini C."/>
            <person name="Boschi S."/>
            <person name="Funari R."/>
            <person name="Cardaioli E."/>
            <person name="Iannotti N."/>
            <person name="Marturano G."/>
            <person name="Paoli F."/>
            <person name="Bruttini M."/>
            <person name="Carapelli A."/>
            <person name="Frati F."/>
            <person name="Nardi F."/>
        </authorList>
    </citation>
    <scope>NUCLEOTIDE SEQUENCE [LARGE SCALE GENOMIC DNA]</scope>
    <source>
        <strain evidence="1">DMR45628</strain>
    </source>
</reference>
<protein>
    <submittedName>
        <fullName evidence="1">Uncharacterized protein</fullName>
    </submittedName>
</protein>
<gene>
    <name evidence="1" type="ORF">QE152_g11300</name>
</gene>
<evidence type="ECO:0000313" key="1">
    <source>
        <dbReference type="EMBL" id="KAK9736755.1"/>
    </source>
</evidence>
<dbReference type="AlphaFoldDB" id="A0AAW1LSG6"/>
<evidence type="ECO:0000313" key="2">
    <source>
        <dbReference type="Proteomes" id="UP001458880"/>
    </source>
</evidence>
<sequence length="90" mass="10346">MDVSRMRTTQKTFQRASGRSYGLSAKCSNNPMNAYMNDSVNYQMRSCIDAMDRYGRFAIDAMDRYGRFAHVCAFKDCSTYLQTRSPAIKN</sequence>
<dbReference type="Proteomes" id="UP001458880">
    <property type="component" value="Unassembled WGS sequence"/>
</dbReference>
<keyword evidence="2" id="KW-1185">Reference proteome</keyword>
<accession>A0AAW1LSG6</accession>
<organism evidence="1 2">
    <name type="scientific">Popillia japonica</name>
    <name type="common">Japanese beetle</name>
    <dbReference type="NCBI Taxonomy" id="7064"/>
    <lineage>
        <taxon>Eukaryota</taxon>
        <taxon>Metazoa</taxon>
        <taxon>Ecdysozoa</taxon>
        <taxon>Arthropoda</taxon>
        <taxon>Hexapoda</taxon>
        <taxon>Insecta</taxon>
        <taxon>Pterygota</taxon>
        <taxon>Neoptera</taxon>
        <taxon>Endopterygota</taxon>
        <taxon>Coleoptera</taxon>
        <taxon>Polyphaga</taxon>
        <taxon>Scarabaeiformia</taxon>
        <taxon>Scarabaeidae</taxon>
        <taxon>Rutelinae</taxon>
        <taxon>Popillia</taxon>
    </lineage>
</organism>
<proteinExistence type="predicted"/>
<dbReference type="EMBL" id="JASPKY010000109">
    <property type="protein sequence ID" value="KAK9736755.1"/>
    <property type="molecule type" value="Genomic_DNA"/>
</dbReference>
<comment type="caution">
    <text evidence="1">The sequence shown here is derived from an EMBL/GenBank/DDBJ whole genome shotgun (WGS) entry which is preliminary data.</text>
</comment>